<name>A0A3A6TF62_9GAMM</name>
<organism evidence="2 3">
    <name type="scientific">Parashewanella spongiae</name>
    <dbReference type="NCBI Taxonomy" id="342950"/>
    <lineage>
        <taxon>Bacteria</taxon>
        <taxon>Pseudomonadati</taxon>
        <taxon>Pseudomonadota</taxon>
        <taxon>Gammaproteobacteria</taxon>
        <taxon>Alteromonadales</taxon>
        <taxon>Shewanellaceae</taxon>
        <taxon>Parashewanella</taxon>
    </lineage>
</organism>
<accession>A0A3A6TF62</accession>
<dbReference type="AlphaFoldDB" id="A0A3A6TF62"/>
<keyword evidence="3" id="KW-1185">Reference proteome</keyword>
<dbReference type="Proteomes" id="UP000273022">
    <property type="component" value="Unassembled WGS sequence"/>
</dbReference>
<keyword evidence="1" id="KW-0732">Signal</keyword>
<protein>
    <submittedName>
        <fullName evidence="2">Uncharacterized protein</fullName>
    </submittedName>
</protein>
<sequence length="134" mass="14917">MKTELKFYSLLCISALLSGSAVADDSAGTAILNRTLDSAMSETIYVHAHNKKNGEWQDLGHILSVSFDNIFMDTDTYDKFYLSAYKGTQDSDIYPVISCLSSNANCSNGARNVVYSAKIHWSSVRLKVFLERED</sequence>
<feature type="signal peptide" evidence="1">
    <location>
        <begin position="1"/>
        <end position="23"/>
    </location>
</feature>
<gene>
    <name evidence="2" type="ORF">D5R81_15845</name>
</gene>
<feature type="chain" id="PRO_5017401842" evidence="1">
    <location>
        <begin position="24"/>
        <end position="134"/>
    </location>
</feature>
<dbReference type="RefSeq" id="WP_121854599.1">
    <property type="nucleotide sequence ID" value="NZ_CP037952.1"/>
</dbReference>
<dbReference type="EMBL" id="QYYH01000121">
    <property type="protein sequence ID" value="RJY07413.1"/>
    <property type="molecule type" value="Genomic_DNA"/>
</dbReference>
<evidence type="ECO:0000313" key="3">
    <source>
        <dbReference type="Proteomes" id="UP000273022"/>
    </source>
</evidence>
<proteinExistence type="predicted"/>
<evidence type="ECO:0000313" key="2">
    <source>
        <dbReference type="EMBL" id="RJY07413.1"/>
    </source>
</evidence>
<evidence type="ECO:0000256" key="1">
    <source>
        <dbReference type="SAM" id="SignalP"/>
    </source>
</evidence>
<reference evidence="2 3" key="1">
    <citation type="submission" date="2018-09" db="EMBL/GenBank/DDBJ databases">
        <title>Phylogeny of the Shewanellaceae, and recommendation for two new genera, Pseudoshewanella and Parashewanella.</title>
        <authorList>
            <person name="Wang G."/>
        </authorList>
    </citation>
    <scope>NUCLEOTIDE SEQUENCE [LARGE SCALE GENOMIC DNA]</scope>
    <source>
        <strain evidence="2 3">KCTC 22492</strain>
    </source>
</reference>
<comment type="caution">
    <text evidence="2">The sequence shown here is derived from an EMBL/GenBank/DDBJ whole genome shotgun (WGS) entry which is preliminary data.</text>
</comment>